<dbReference type="SMART" id="SM00241">
    <property type="entry name" value="ZP"/>
    <property type="match status" value="1"/>
</dbReference>
<gene>
    <name evidence="5" type="ORF">FQN60_010690</name>
</gene>
<dbReference type="AlphaFoldDB" id="A0A5J5CGY1"/>
<keyword evidence="1" id="KW-0732">Signal</keyword>
<comment type="caution">
    <text evidence="5">The sequence shown here is derived from an EMBL/GenBank/DDBJ whole genome shotgun (WGS) entry which is preliminary data.</text>
</comment>
<dbReference type="PANTHER" id="PTHR14002">
    <property type="entry name" value="ENDOGLIN/TGF-BETA RECEPTOR TYPE III"/>
    <property type="match status" value="1"/>
</dbReference>
<dbReference type="InterPro" id="IPR042235">
    <property type="entry name" value="ZP-C_dom"/>
</dbReference>
<accession>A0A5J5CGY1</accession>
<feature type="domain" description="ZP" evidence="4">
    <location>
        <begin position="75"/>
        <end position="327"/>
    </location>
</feature>
<evidence type="ECO:0000256" key="3">
    <source>
        <dbReference type="SAM" id="Phobius"/>
    </source>
</evidence>
<keyword evidence="3" id="KW-0472">Membrane</keyword>
<reference evidence="5 6" key="1">
    <citation type="submission" date="2019-08" db="EMBL/GenBank/DDBJ databases">
        <title>A chromosome-level genome assembly, high-density linkage maps, and genome scans reveal the genomic architecture of hybrid incompatibilities underlying speciation via character displacement in darters (Percidae: Etheostominae).</title>
        <authorList>
            <person name="Moran R.L."/>
            <person name="Catchen J.M."/>
            <person name="Fuller R.C."/>
        </authorList>
    </citation>
    <scope>NUCLEOTIDE SEQUENCE [LARGE SCALE GENOMIC DNA]</scope>
    <source>
        <strain evidence="5">EspeVRDwgs_2016</strain>
        <tissue evidence="5">Muscle</tissue>
    </source>
</reference>
<dbReference type="EMBL" id="VOFY01000029">
    <property type="protein sequence ID" value="KAA8579350.1"/>
    <property type="molecule type" value="Genomic_DNA"/>
</dbReference>
<feature type="transmembrane region" description="Helical" evidence="3">
    <location>
        <begin position="354"/>
        <end position="376"/>
    </location>
</feature>
<name>A0A5J5CGY1_9PERO</name>
<keyword evidence="3" id="KW-1133">Transmembrane helix</keyword>
<evidence type="ECO:0000256" key="1">
    <source>
        <dbReference type="ARBA" id="ARBA00022729"/>
    </source>
</evidence>
<dbReference type="Gene3D" id="2.60.40.3210">
    <property type="entry name" value="Zona pellucida, ZP-N domain"/>
    <property type="match status" value="1"/>
</dbReference>
<dbReference type="Pfam" id="PF23344">
    <property type="entry name" value="ZP-N"/>
    <property type="match status" value="1"/>
</dbReference>
<dbReference type="InterPro" id="IPR055356">
    <property type="entry name" value="ZP-N"/>
</dbReference>
<keyword evidence="6" id="KW-1185">Reference proteome</keyword>
<dbReference type="InterPro" id="IPR001507">
    <property type="entry name" value="ZP_dom"/>
</dbReference>
<dbReference type="Gene3D" id="2.60.40.4100">
    <property type="entry name" value="Zona pellucida, ZP-C domain"/>
    <property type="match status" value="1"/>
</dbReference>
<dbReference type="PANTHER" id="PTHR14002:SF59">
    <property type="entry name" value="CUB AND ZONA PELLUCIDA-LIKE DOMAIN-CONTAINING PROTEIN 1-RELATED"/>
    <property type="match status" value="1"/>
</dbReference>
<proteinExistence type="predicted"/>
<organism evidence="5 6">
    <name type="scientific">Etheostoma spectabile</name>
    <name type="common">orangethroat darter</name>
    <dbReference type="NCBI Taxonomy" id="54343"/>
    <lineage>
        <taxon>Eukaryota</taxon>
        <taxon>Metazoa</taxon>
        <taxon>Chordata</taxon>
        <taxon>Craniata</taxon>
        <taxon>Vertebrata</taxon>
        <taxon>Euteleostomi</taxon>
        <taxon>Actinopterygii</taxon>
        <taxon>Neopterygii</taxon>
        <taxon>Teleostei</taxon>
        <taxon>Neoteleostei</taxon>
        <taxon>Acanthomorphata</taxon>
        <taxon>Eupercaria</taxon>
        <taxon>Perciformes</taxon>
        <taxon>Percoidei</taxon>
        <taxon>Percidae</taxon>
        <taxon>Etheostomatinae</taxon>
        <taxon>Etheostoma</taxon>
    </lineage>
</organism>
<evidence type="ECO:0000313" key="6">
    <source>
        <dbReference type="Proteomes" id="UP000327493"/>
    </source>
</evidence>
<evidence type="ECO:0000256" key="2">
    <source>
        <dbReference type="ARBA" id="ARBA00023157"/>
    </source>
</evidence>
<protein>
    <recommendedName>
        <fullName evidence="4">ZP domain-containing protein</fullName>
    </recommendedName>
</protein>
<dbReference type="PROSITE" id="PS51034">
    <property type="entry name" value="ZP_2"/>
    <property type="match status" value="1"/>
</dbReference>
<keyword evidence="2" id="KW-1015">Disulfide bond</keyword>
<evidence type="ECO:0000313" key="5">
    <source>
        <dbReference type="EMBL" id="KAA8579350.1"/>
    </source>
</evidence>
<dbReference type="Proteomes" id="UP000327493">
    <property type="component" value="Unassembled WGS sequence"/>
</dbReference>
<evidence type="ECO:0000259" key="4">
    <source>
        <dbReference type="PROSITE" id="PS51034"/>
    </source>
</evidence>
<keyword evidence="3" id="KW-0812">Transmembrane</keyword>
<dbReference type="Pfam" id="PF00100">
    <property type="entry name" value="Zona_pellucida"/>
    <property type="match status" value="1"/>
</dbReference>
<dbReference type="InterPro" id="IPR055355">
    <property type="entry name" value="ZP-C"/>
</dbReference>
<sequence>MQIGFVKELVPLQIPVKRERGEPNYAQIGSLSLSLSPNRSFHQIGVQKECGCGGGNKRLRAEDICLVVIVKSGVICDESKMTIAVEKSKYRKLVKVDFRINDVTNAACRLSSNSTHFFADVPLNGCGTQVEENGENLIFKNTVTLVTHPKDVIIRKCLLELKFECNYPKSVQVKQSFSAHRKNVIESEKGLGTFTYKFEFYPDKEFQTPLAPDTYPLDCDSEQTLYMQIEVASSIENTELFVESCSASPYDIPNYKTTYPIIDKGCAKDPTVVNYSRPHDTKFQFSMEAFKLGRPDTRCSQGCVNSRLRRDDQRHHLIKREVVTQSSRHFVSQGPLRLRRSAESPMSPVINLNLNLVFIAGCLLAAVGMISSAVIYKAKISRDKYQPLPAFEN</sequence>